<comment type="caution">
    <text evidence="4">The sequence shown here is derived from an EMBL/GenBank/DDBJ whole genome shotgun (WGS) entry which is preliminary data.</text>
</comment>
<evidence type="ECO:0000256" key="1">
    <source>
        <dbReference type="ARBA" id="ARBA00004123"/>
    </source>
</evidence>
<accession>A0A4Y2MNY7</accession>
<dbReference type="Gene3D" id="1.10.10.60">
    <property type="entry name" value="Homeodomain-like"/>
    <property type="match status" value="1"/>
</dbReference>
<dbReference type="InterPro" id="IPR007889">
    <property type="entry name" value="HTH_Psq"/>
</dbReference>
<evidence type="ECO:0000313" key="5">
    <source>
        <dbReference type="Proteomes" id="UP000499080"/>
    </source>
</evidence>
<evidence type="ECO:0000259" key="3">
    <source>
        <dbReference type="Pfam" id="PF04218"/>
    </source>
</evidence>
<feature type="compositionally biased region" description="Polar residues" evidence="2">
    <location>
        <begin position="37"/>
        <end position="48"/>
    </location>
</feature>
<dbReference type="EMBL" id="BGPR01007619">
    <property type="protein sequence ID" value="GBN28252.1"/>
    <property type="molecule type" value="Genomic_DNA"/>
</dbReference>
<feature type="domain" description="HTH psq-type" evidence="3">
    <location>
        <begin position="2"/>
        <end position="33"/>
    </location>
</feature>
<feature type="non-terminal residue" evidence="4">
    <location>
        <position position="48"/>
    </location>
</feature>
<evidence type="ECO:0000313" key="4">
    <source>
        <dbReference type="EMBL" id="GBN28252.1"/>
    </source>
</evidence>
<dbReference type="Proteomes" id="UP000499080">
    <property type="component" value="Unassembled WGS sequence"/>
</dbReference>
<sequence>MRVDKGVKKKDIALKFGIPPNSLSTIKKNRDRIENYDPSNSCSKRLKA</sequence>
<proteinExistence type="predicted"/>
<dbReference type="OrthoDB" id="6411292at2759"/>
<protein>
    <submittedName>
        <fullName evidence="4">Locomotion-related protein Hikaru genki</fullName>
    </submittedName>
</protein>
<feature type="region of interest" description="Disordered" evidence="2">
    <location>
        <begin position="29"/>
        <end position="48"/>
    </location>
</feature>
<organism evidence="4 5">
    <name type="scientific">Araneus ventricosus</name>
    <name type="common">Orbweaver spider</name>
    <name type="synonym">Epeira ventricosa</name>
    <dbReference type="NCBI Taxonomy" id="182803"/>
    <lineage>
        <taxon>Eukaryota</taxon>
        <taxon>Metazoa</taxon>
        <taxon>Ecdysozoa</taxon>
        <taxon>Arthropoda</taxon>
        <taxon>Chelicerata</taxon>
        <taxon>Arachnida</taxon>
        <taxon>Araneae</taxon>
        <taxon>Araneomorphae</taxon>
        <taxon>Entelegynae</taxon>
        <taxon>Araneoidea</taxon>
        <taxon>Araneidae</taxon>
        <taxon>Araneus</taxon>
    </lineage>
</organism>
<dbReference type="SUPFAM" id="SSF46689">
    <property type="entry name" value="Homeodomain-like"/>
    <property type="match status" value="1"/>
</dbReference>
<dbReference type="GO" id="GO:0003677">
    <property type="term" value="F:DNA binding"/>
    <property type="evidence" value="ECO:0007669"/>
    <property type="project" value="InterPro"/>
</dbReference>
<dbReference type="AlphaFoldDB" id="A0A4Y2MNY7"/>
<dbReference type="GO" id="GO:0005634">
    <property type="term" value="C:nucleus"/>
    <property type="evidence" value="ECO:0007669"/>
    <property type="project" value="UniProtKB-SubCell"/>
</dbReference>
<dbReference type="Pfam" id="PF04218">
    <property type="entry name" value="CENP-B_N"/>
    <property type="match status" value="1"/>
</dbReference>
<keyword evidence="5" id="KW-1185">Reference proteome</keyword>
<comment type="subcellular location">
    <subcellularLocation>
        <location evidence="1">Nucleus</location>
    </subcellularLocation>
</comment>
<reference evidence="4 5" key="1">
    <citation type="journal article" date="2019" name="Sci. Rep.">
        <title>Orb-weaving spider Araneus ventricosus genome elucidates the spidroin gene catalogue.</title>
        <authorList>
            <person name="Kono N."/>
            <person name="Nakamura H."/>
            <person name="Ohtoshi R."/>
            <person name="Moran D.A.P."/>
            <person name="Shinohara A."/>
            <person name="Yoshida Y."/>
            <person name="Fujiwara M."/>
            <person name="Mori M."/>
            <person name="Tomita M."/>
            <person name="Arakawa K."/>
        </authorList>
    </citation>
    <scope>NUCLEOTIDE SEQUENCE [LARGE SCALE GENOMIC DNA]</scope>
</reference>
<dbReference type="InterPro" id="IPR009057">
    <property type="entry name" value="Homeodomain-like_sf"/>
</dbReference>
<gene>
    <name evidence="4" type="primary">hig_0</name>
    <name evidence="4" type="ORF">AVEN_9058_1</name>
</gene>
<evidence type="ECO:0000256" key="2">
    <source>
        <dbReference type="SAM" id="MobiDB-lite"/>
    </source>
</evidence>
<name>A0A4Y2MNY7_ARAVE</name>